<gene>
    <name evidence="4" type="ORF">RB653_009501</name>
</gene>
<dbReference type="GO" id="GO:0005764">
    <property type="term" value="C:lysosome"/>
    <property type="evidence" value="ECO:0007669"/>
    <property type="project" value="TreeGrafter"/>
</dbReference>
<dbReference type="SUPFAM" id="SSF52540">
    <property type="entry name" value="P-loop containing nucleoside triphosphate hydrolases"/>
    <property type="match status" value="1"/>
</dbReference>
<comment type="caution">
    <text evidence="4">The sequence shown here is derived from an EMBL/GenBank/DDBJ whole genome shotgun (WGS) entry which is preliminary data.</text>
</comment>
<dbReference type="SMART" id="SM00175">
    <property type="entry name" value="RAB"/>
    <property type="match status" value="1"/>
</dbReference>
<dbReference type="SMART" id="SM00174">
    <property type="entry name" value="RHO"/>
    <property type="match status" value="1"/>
</dbReference>
<evidence type="ECO:0000313" key="4">
    <source>
        <dbReference type="EMBL" id="KAK5579814.1"/>
    </source>
</evidence>
<evidence type="ECO:0000313" key="5">
    <source>
        <dbReference type="Proteomes" id="UP001344447"/>
    </source>
</evidence>
<organism evidence="4 5">
    <name type="scientific">Dictyostelium firmibasis</name>
    <dbReference type="NCBI Taxonomy" id="79012"/>
    <lineage>
        <taxon>Eukaryota</taxon>
        <taxon>Amoebozoa</taxon>
        <taxon>Evosea</taxon>
        <taxon>Eumycetozoa</taxon>
        <taxon>Dictyostelia</taxon>
        <taxon>Dictyosteliales</taxon>
        <taxon>Dictyosteliaceae</taxon>
        <taxon>Dictyostelium</taxon>
    </lineage>
</organism>
<dbReference type="NCBIfam" id="TIGR00231">
    <property type="entry name" value="small_GTP"/>
    <property type="match status" value="1"/>
</dbReference>
<dbReference type="Pfam" id="PF00071">
    <property type="entry name" value="Ras"/>
    <property type="match status" value="1"/>
</dbReference>
<dbReference type="InterPro" id="IPR027417">
    <property type="entry name" value="P-loop_NTPase"/>
</dbReference>
<dbReference type="GO" id="GO:0003924">
    <property type="term" value="F:GTPase activity"/>
    <property type="evidence" value="ECO:0007669"/>
    <property type="project" value="InterPro"/>
</dbReference>
<evidence type="ECO:0000256" key="3">
    <source>
        <dbReference type="ARBA" id="ARBA00023134"/>
    </source>
</evidence>
<dbReference type="PROSITE" id="PS51421">
    <property type="entry name" value="RAS"/>
    <property type="match status" value="1"/>
</dbReference>
<name>A0AAN7YQ79_9MYCE</name>
<protein>
    <submittedName>
        <fullName evidence="4">Uncharacterized protein</fullName>
    </submittedName>
</protein>
<dbReference type="PROSITE" id="PS51419">
    <property type="entry name" value="RAB"/>
    <property type="match status" value="1"/>
</dbReference>
<dbReference type="GO" id="GO:0045335">
    <property type="term" value="C:phagocytic vesicle"/>
    <property type="evidence" value="ECO:0007669"/>
    <property type="project" value="TreeGrafter"/>
</dbReference>
<reference evidence="4 5" key="1">
    <citation type="submission" date="2023-11" db="EMBL/GenBank/DDBJ databases">
        <title>Dfirmibasis_genome.</title>
        <authorList>
            <person name="Edelbroek B."/>
            <person name="Kjellin J."/>
            <person name="Jerlstrom-Hultqvist J."/>
            <person name="Soderbom F."/>
        </authorList>
    </citation>
    <scope>NUCLEOTIDE SEQUENCE [LARGE SCALE GENOMIC DNA]</scope>
    <source>
        <strain evidence="4 5">TNS-C-14</strain>
    </source>
</reference>
<dbReference type="PRINTS" id="PR00449">
    <property type="entry name" value="RASTRNSFRMNG"/>
</dbReference>
<keyword evidence="2" id="KW-0547">Nucleotide-binding</keyword>
<dbReference type="PANTHER" id="PTHR47981:SF20">
    <property type="entry name" value="RAS-RELATED PROTEIN RAB-7A"/>
    <property type="match status" value="1"/>
</dbReference>
<dbReference type="Gene3D" id="3.40.50.300">
    <property type="entry name" value="P-loop containing nucleotide triphosphate hydrolases"/>
    <property type="match status" value="1"/>
</dbReference>
<proteinExistence type="inferred from homology"/>
<dbReference type="EMBL" id="JAVFKY010000003">
    <property type="protein sequence ID" value="KAK5579814.1"/>
    <property type="molecule type" value="Genomic_DNA"/>
</dbReference>
<keyword evidence="5" id="KW-1185">Reference proteome</keyword>
<dbReference type="InterPro" id="IPR001806">
    <property type="entry name" value="Small_GTPase"/>
</dbReference>
<sequence length="204" mass="24049">MEIKKKTLKIITIGDRGVGKSSIIKNFMGRKFFQWGNSIPVDFFTKEITINNEVVLLQLWDSHGQQYNFNQIYYRNVDCCVLCFNIHNEESFKNLDIWVKELETNTLENEIVPFVLIGTKDDIEKTEKSISKERVEQWCKNIEDQGFAKEKIHYFETSAKLSKNIIQSYIIITKIALEQYNNKKIKSPIDMSETGKLQRFYYCC</sequence>
<evidence type="ECO:0000256" key="1">
    <source>
        <dbReference type="ARBA" id="ARBA00006270"/>
    </source>
</evidence>
<keyword evidence="3" id="KW-0342">GTP-binding</keyword>
<accession>A0AAN7YQ79</accession>
<dbReference type="GO" id="GO:0090385">
    <property type="term" value="P:phagosome-lysosome fusion"/>
    <property type="evidence" value="ECO:0007669"/>
    <property type="project" value="TreeGrafter"/>
</dbReference>
<dbReference type="InterPro" id="IPR005225">
    <property type="entry name" value="Small_GTP-bd"/>
</dbReference>
<evidence type="ECO:0000256" key="2">
    <source>
        <dbReference type="ARBA" id="ARBA00022741"/>
    </source>
</evidence>
<dbReference type="PANTHER" id="PTHR47981">
    <property type="entry name" value="RAB FAMILY"/>
    <property type="match status" value="1"/>
</dbReference>
<dbReference type="GO" id="GO:0005525">
    <property type="term" value="F:GTP binding"/>
    <property type="evidence" value="ECO:0007669"/>
    <property type="project" value="UniProtKB-KW"/>
</dbReference>
<dbReference type="AlphaFoldDB" id="A0AAN7YQ79"/>
<comment type="similarity">
    <text evidence="1">Belongs to the small GTPase superfamily. Rab family.</text>
</comment>
<dbReference type="GO" id="GO:0005770">
    <property type="term" value="C:late endosome"/>
    <property type="evidence" value="ECO:0007669"/>
    <property type="project" value="TreeGrafter"/>
</dbReference>
<dbReference type="SMART" id="SM00173">
    <property type="entry name" value="RAS"/>
    <property type="match status" value="1"/>
</dbReference>
<dbReference type="Proteomes" id="UP001344447">
    <property type="component" value="Unassembled WGS sequence"/>
</dbReference>